<feature type="coiled-coil region" evidence="1">
    <location>
        <begin position="912"/>
        <end position="943"/>
    </location>
</feature>
<organism evidence="3 4">
    <name type="scientific">Spirodela intermedia</name>
    <name type="common">Intermediate duckweed</name>
    <dbReference type="NCBI Taxonomy" id="51605"/>
    <lineage>
        <taxon>Eukaryota</taxon>
        <taxon>Viridiplantae</taxon>
        <taxon>Streptophyta</taxon>
        <taxon>Embryophyta</taxon>
        <taxon>Tracheophyta</taxon>
        <taxon>Spermatophyta</taxon>
        <taxon>Magnoliopsida</taxon>
        <taxon>Liliopsida</taxon>
        <taxon>Araceae</taxon>
        <taxon>Lemnoideae</taxon>
        <taxon>Spirodela</taxon>
    </lineage>
</organism>
<feature type="compositionally biased region" description="Polar residues" evidence="2">
    <location>
        <begin position="444"/>
        <end position="460"/>
    </location>
</feature>
<feature type="compositionally biased region" description="Polar residues" evidence="2">
    <location>
        <begin position="419"/>
        <end position="432"/>
    </location>
</feature>
<feature type="compositionally biased region" description="Basic and acidic residues" evidence="2">
    <location>
        <begin position="665"/>
        <end position="678"/>
    </location>
</feature>
<dbReference type="EMBL" id="LR746272">
    <property type="protein sequence ID" value="CAA7401210.1"/>
    <property type="molecule type" value="Genomic_DNA"/>
</dbReference>
<feature type="compositionally biased region" description="Polar residues" evidence="2">
    <location>
        <begin position="652"/>
        <end position="662"/>
    </location>
</feature>
<feature type="compositionally biased region" description="Basic and acidic residues" evidence="2">
    <location>
        <begin position="735"/>
        <end position="754"/>
    </location>
</feature>
<dbReference type="PANTHER" id="PTHR31008:SF15">
    <property type="entry name" value="GPI-ANCHORED ADHESIN-LIKE PROTEIN"/>
    <property type="match status" value="1"/>
</dbReference>
<feature type="region of interest" description="Disordered" evidence="2">
    <location>
        <begin position="823"/>
        <end position="869"/>
    </location>
</feature>
<sequence length="1420" mass="153556">MNSDTPLDFALFQLSPRRSRCELFVSADGKTEKLASGLLKPFVSHLKAAEEQATQSIQSIKLEIEKRGHGGSWFHKGTLERFVRFVSTPEVLEVISTLDAEMSQLEVARRIYFQGAGDPLSGTSPEEAETAETTAADVTKKELLRAIDLRLAAVKQDLTMACARASAAGFTLESISDLRLFADHFGAHRLNVACSKFVSLCQRQPELMTRPQERQQPSPPPPVTWNGPPLGFADRDVRGSSGSDMSIDDPEDAAASTIPTAGPSAARPLSGPWPSSNTSGSNSGQQQPQRPFRARSAEPPSHQEQKAPSLTKSSSSQKIVNESELKSSEAQPVGGSRRLSVQDRISLFESKQKEQSGVGVIGGIGGKAGGKPELRRLSSDLTSSVDKGVLRRWSCASDMSIDLSSSNSNSNTRKETEIASGTPSSSTTSNAQVCVKNEEKDTADSQPRSAGDNLQSVLPFSSSKGESLSSGKGSDQTEDAQPKDQVASSGQCFSPLRFSAVDSLKEKADSQIESMASVRLSENQACLKASSGVINKEPKNRSSSFVQQKPLAGAVEHPGTVAVPRNQVKVSTVTGQVAQKEKETSQRAQPSTAFSGRVIHVRSQETRTTESPPTLAVRPTPGQFENGPVDLQVCLTQSKASGDKAEGMGSNKKGTVRSQVQQKIPMDKAEVSAVKSEKLGAQSRGKYFVSKPEEIRKPEPVSQAQGGDLFSRLKDEDSDVQEKQVSAPSQKRFRDRVNERVPARDIHSHAHESVPSKPPGKNPVENTDTFDTAFSSTVEPTHAVRSSKGNQELNDELQMKADELEKLFAAHKLRLHADQTSALRRGKAVDQPVDNRRATERRSTNVLPDSLSEGRLTRLPPNKRVESNPDLLVDNQDYVNMPRQNLFNPISSDESRGKFYERYMQKRDAKLREEWDSKRTQKEAKMKKMRDDLERSKAEMKANFSGSAERLDSVLSAHRRAERLRSFSLNFAMKSQEQQHVEFFKSEEDEDKESSRSSQCGPDTFFSEPALGGSSSKSSNSRKLLSSSSSTGVSSSTPRTSAVTAPRPSLRGANSSSGRSNLRPEDILAQSGPDFPDLRKETAMASSSGASRDPTRSHLRSSTRSKSISEDINLVREEKPRRCQSMRKAPPIPGGLTAVTSDGFVQAKGLLGRGGKSEALYASENLNSAEDAMARDSPAASDNEKLSMSQGLGDSGDSGYPCSENGRDSPSPSQMDDDSAAALVTVSSKFSSSTGAAPESSGESHEASEGESQSGSPASWSSHPLNHAEADVSRMRKKWGNAQKPIMISHSSNPSRKESSRGFKRLLTFGRKNKGAESPVIDWVSASTTASEGEDDAEDARDPSGDLRKSRMGVPHCHYLHDGFNAEVDYLHEQAGASESTFSVSAVLRESQVAGPGFCGARSFFSLSSLRAKGGRPRPV</sequence>
<feature type="region of interest" description="Disordered" evidence="2">
    <location>
        <begin position="640"/>
        <end position="769"/>
    </location>
</feature>
<feature type="region of interest" description="Disordered" evidence="2">
    <location>
        <begin position="984"/>
        <end position="1139"/>
    </location>
</feature>
<evidence type="ECO:0000313" key="4">
    <source>
        <dbReference type="Proteomes" id="UP000663760"/>
    </source>
</evidence>
<feature type="compositionally biased region" description="Low complexity" evidence="2">
    <location>
        <begin position="270"/>
        <end position="289"/>
    </location>
</feature>
<feature type="region of interest" description="Disordered" evidence="2">
    <location>
        <begin position="573"/>
        <end position="628"/>
    </location>
</feature>
<accession>A0A7I8KTU7</accession>
<feature type="region of interest" description="Disordered" evidence="2">
    <location>
        <begin position="208"/>
        <end position="383"/>
    </location>
</feature>
<name>A0A7I8KTU7_SPIIN</name>
<reference evidence="3" key="1">
    <citation type="submission" date="2020-02" db="EMBL/GenBank/DDBJ databases">
        <authorList>
            <person name="Scholz U."/>
            <person name="Mascher M."/>
            <person name="Fiebig A."/>
        </authorList>
    </citation>
    <scope>NUCLEOTIDE SEQUENCE</scope>
</reference>
<feature type="compositionally biased region" description="Polar residues" evidence="2">
    <location>
        <begin position="1225"/>
        <end position="1234"/>
    </location>
</feature>
<evidence type="ECO:0000256" key="1">
    <source>
        <dbReference type="SAM" id="Coils"/>
    </source>
</evidence>
<feature type="region of interest" description="Disordered" evidence="2">
    <location>
        <begin position="400"/>
        <end position="492"/>
    </location>
</feature>
<keyword evidence="1" id="KW-0175">Coiled coil</keyword>
<evidence type="ECO:0000256" key="2">
    <source>
        <dbReference type="SAM" id="MobiDB-lite"/>
    </source>
</evidence>
<gene>
    <name evidence="3" type="ORF">SI8410_09011888</name>
</gene>
<feature type="region of interest" description="Disordered" evidence="2">
    <location>
        <begin position="1320"/>
        <end position="1349"/>
    </location>
</feature>
<feature type="compositionally biased region" description="Polar residues" evidence="2">
    <location>
        <begin position="306"/>
        <end position="320"/>
    </location>
</feature>
<feature type="compositionally biased region" description="Basic and acidic residues" evidence="2">
    <location>
        <begin position="1107"/>
        <end position="1121"/>
    </location>
</feature>
<dbReference type="OrthoDB" id="767933at2759"/>
<dbReference type="PANTHER" id="PTHR31008">
    <property type="entry name" value="COP1-INTERACTING PROTEIN-RELATED"/>
    <property type="match status" value="1"/>
</dbReference>
<feature type="compositionally biased region" description="Gly residues" evidence="2">
    <location>
        <begin position="359"/>
        <end position="369"/>
    </location>
</feature>
<proteinExistence type="predicted"/>
<feature type="compositionally biased region" description="Basic and acidic residues" evidence="2">
    <location>
        <begin position="833"/>
        <end position="843"/>
    </location>
</feature>
<feature type="compositionally biased region" description="Low complexity" evidence="2">
    <location>
        <begin position="461"/>
        <end position="474"/>
    </location>
</feature>
<feature type="region of interest" description="Disordered" evidence="2">
    <location>
        <begin position="1171"/>
        <end position="1276"/>
    </location>
</feature>
<feature type="compositionally biased region" description="Low complexity" evidence="2">
    <location>
        <begin position="1011"/>
        <end position="1041"/>
    </location>
</feature>
<feature type="compositionally biased region" description="Basic and acidic residues" evidence="2">
    <location>
        <begin position="1340"/>
        <end position="1349"/>
    </location>
</feature>
<protein>
    <submittedName>
        <fullName evidence="3">Uncharacterized protein</fullName>
    </submittedName>
</protein>
<feature type="compositionally biased region" description="Low complexity" evidence="2">
    <location>
        <begin position="1250"/>
        <end position="1259"/>
    </location>
</feature>
<dbReference type="Proteomes" id="UP000663760">
    <property type="component" value="Chromosome 9"/>
</dbReference>
<keyword evidence="4" id="KW-1185">Reference proteome</keyword>
<evidence type="ECO:0000313" key="3">
    <source>
        <dbReference type="EMBL" id="CAA7401210.1"/>
    </source>
</evidence>